<keyword evidence="3" id="KW-1185">Reference proteome</keyword>
<dbReference type="RefSeq" id="WP_026609065.1">
    <property type="nucleotide sequence ID" value="NZ_OX458333.1"/>
</dbReference>
<accession>A0ABN8X520</accession>
<reference evidence="2 3" key="1">
    <citation type="submission" date="2023-03" db="EMBL/GenBank/DDBJ databases">
        <authorList>
            <person name="Pearce D."/>
        </authorList>
    </citation>
    <scope>NUCLEOTIDE SEQUENCE [LARGE SCALE GENOMIC DNA]</scope>
    <source>
        <strain evidence="2">Msz</strain>
    </source>
</reference>
<evidence type="ECO:0000313" key="3">
    <source>
        <dbReference type="Proteomes" id="UP001162030"/>
    </source>
</evidence>
<protein>
    <recommendedName>
        <fullName evidence="4">Cobalamin ABC transporter</fullName>
    </recommendedName>
</protein>
<feature type="transmembrane region" description="Helical" evidence="1">
    <location>
        <begin position="157"/>
        <end position="181"/>
    </location>
</feature>
<evidence type="ECO:0000256" key="1">
    <source>
        <dbReference type="SAM" id="Phobius"/>
    </source>
</evidence>
<dbReference type="Proteomes" id="UP001162030">
    <property type="component" value="Chromosome"/>
</dbReference>
<dbReference type="EMBL" id="OX458333">
    <property type="protein sequence ID" value="CAI8792419.1"/>
    <property type="molecule type" value="Genomic_DNA"/>
</dbReference>
<organism evidence="2 3">
    <name type="scientific">Methylocaldum szegediense</name>
    <dbReference type="NCBI Taxonomy" id="73780"/>
    <lineage>
        <taxon>Bacteria</taxon>
        <taxon>Pseudomonadati</taxon>
        <taxon>Pseudomonadota</taxon>
        <taxon>Gammaproteobacteria</taxon>
        <taxon>Methylococcales</taxon>
        <taxon>Methylococcaceae</taxon>
        <taxon>Methylocaldum</taxon>
    </lineage>
</organism>
<keyword evidence="1" id="KW-0812">Transmembrane</keyword>
<keyword evidence="1" id="KW-1133">Transmembrane helix</keyword>
<feature type="transmembrane region" description="Helical" evidence="1">
    <location>
        <begin position="114"/>
        <end position="137"/>
    </location>
</feature>
<sequence>MNDTTSKNFWPIALGLAVLMAATRSHHFASVTHLPDASWTVFFLAGFYLRPIWAFPALLGLAAVSDYVGIAWFGVSDFCVSPAYVFLLPAYGALWLAGRWYARHYQFRASTLPILALALLAGATVCELLTSGGFYFFSGRFEETSFAEFGARLVKYFPHALEGIALYIVAAILVHVVFGLAKSGRSVEDHGRQAH</sequence>
<feature type="transmembrane region" description="Helical" evidence="1">
    <location>
        <begin position="83"/>
        <end position="102"/>
    </location>
</feature>
<name>A0ABN8X520_9GAMM</name>
<evidence type="ECO:0000313" key="2">
    <source>
        <dbReference type="EMBL" id="CAI8792419.1"/>
    </source>
</evidence>
<proteinExistence type="predicted"/>
<gene>
    <name evidence="2" type="ORF">MSZNOR_1427</name>
</gene>
<keyword evidence="1" id="KW-0472">Membrane</keyword>
<evidence type="ECO:0008006" key="4">
    <source>
        <dbReference type="Google" id="ProtNLM"/>
    </source>
</evidence>